<dbReference type="AlphaFoldDB" id="A0A3Q0J4Y3"/>
<reference evidence="9" key="1">
    <citation type="submission" date="2025-08" db="UniProtKB">
        <authorList>
            <consortium name="RefSeq"/>
        </authorList>
    </citation>
    <scope>IDENTIFICATION</scope>
</reference>
<dbReference type="GeneID" id="103512513"/>
<proteinExistence type="predicted"/>
<evidence type="ECO:0000256" key="6">
    <source>
        <dbReference type="SAM" id="Phobius"/>
    </source>
</evidence>
<dbReference type="InterPro" id="IPR036259">
    <property type="entry name" value="MFS_trans_sf"/>
</dbReference>
<evidence type="ECO:0000256" key="5">
    <source>
        <dbReference type="SAM" id="MobiDB-lite"/>
    </source>
</evidence>
<feature type="transmembrane region" description="Helical" evidence="6">
    <location>
        <begin position="883"/>
        <end position="905"/>
    </location>
</feature>
<feature type="transmembrane region" description="Helical" evidence="6">
    <location>
        <begin position="304"/>
        <end position="321"/>
    </location>
</feature>
<comment type="subcellular location">
    <subcellularLocation>
        <location evidence="1">Membrane</location>
        <topology evidence="1">Multi-pass membrane protein</topology>
    </subcellularLocation>
</comment>
<feature type="transmembrane region" description="Helical" evidence="6">
    <location>
        <begin position="399"/>
        <end position="420"/>
    </location>
</feature>
<feature type="transmembrane region" description="Helical" evidence="6">
    <location>
        <begin position="553"/>
        <end position="580"/>
    </location>
</feature>
<feature type="transmembrane region" description="Helical" evidence="6">
    <location>
        <begin position="182"/>
        <end position="204"/>
    </location>
</feature>
<evidence type="ECO:0000313" key="9">
    <source>
        <dbReference type="RefSeq" id="XP_026681765.1"/>
    </source>
</evidence>
<feature type="transmembrane region" description="Helical" evidence="6">
    <location>
        <begin position="210"/>
        <end position="227"/>
    </location>
</feature>
<feature type="transmembrane region" description="Helical" evidence="6">
    <location>
        <begin position="605"/>
        <end position="625"/>
    </location>
</feature>
<sequence>MDSVEAMDISHNTPSSNPQEEVNKDENELENIVRYGYRSACSQITVAVAQNFLVLALGMSYGMPTVILGALDNKVATNQTKIDTPHLIMNDEESSWLGSILFLFHPVGAVISGYLVDLIGRKVVLIIVCVPYFVGWILLSYAQSVGTIMVGSMALSIGLGFCEGPMYSYLGEVCEPRIRGSLTLLTAVSGNMGLLITFFLNALVPWRTTTLLSSIIPLLAAVMLFLLPESPVWLISKGRIAEAEEALRWLRGWSKKDKVRAEFDQMVRGIQKSSKDANKNNMSKIDKIRNELNNFKRPEIIRPFNMLIILFFVTVISSFISLRPYLVEIFQTFGFPLKSEWVLVLTSVLGITGSLASSLTVNKFGKRPMTLWSMAICFVFTIALAICAMNVHWPGWIPLTVFCVCFWISDYGILALPWMLMSEIFPTDVRGVACGIGAGINSLISFFVTKTYVDLIHWFGLHGTLIIYSFVMVIGFVYVYFYVPETEDRNLQEITKFFAENGSAREFKRPNTKNACDKVSEATMKEPQDAANNYKDEPENTIRYGFRSALSQVMVAVAQNFLLLAVGMSFGMPTVILGALDHKVATNQTRLESPDLIMNDEESSWLGSILFLIHPVGAVISGYLLEIVGRKKVMIIVCLPFFFGWMFLYYAESVSFIMMGTIAMGIGIGFCEGPIISYLGEVCEPRMRGALTLLTGVSGNLGILIIFFINALVDWRTTTLISSIIPILAMIMLLFLPESPTWLISKGRISEAEQALRWLRGWSKKDKVLLEFEQIIRDMSKSSKNLNGNDTKKVSKIEKLKGEFNYFRRPEVTRPFNMLMILFIVVVISSFAPMRPYLVEVFRTFGLPIDPEWVLVVTGVLQINGALVSSLTVNKFGKRPISLWSTAISFVASLLLSVCAMNLHWSGWISMTLFCMCFWISGFGLLTLPWMLMSEIFPIPIRGVACGICAALNSIICFLVTKTYTDTITWFGLHGTLFIYSLVSGLGFIYMYFCLPETEDRTLQEIIDFFVENRSAREFKRPKIKKKKSKEVDKVFTIVTE</sequence>
<keyword evidence="3 6" id="KW-1133">Transmembrane helix</keyword>
<evidence type="ECO:0000256" key="1">
    <source>
        <dbReference type="ARBA" id="ARBA00004141"/>
    </source>
</evidence>
<feature type="transmembrane region" description="Helical" evidence="6">
    <location>
        <begin position="719"/>
        <end position="736"/>
    </location>
</feature>
<feature type="transmembrane region" description="Helical" evidence="6">
    <location>
        <begin position="148"/>
        <end position="170"/>
    </location>
</feature>
<protein>
    <submittedName>
        <fullName evidence="9">Uncharacterized protein LOC103512513</fullName>
    </submittedName>
</protein>
<feature type="domain" description="Major facilitator superfamily (MFS) profile" evidence="7">
    <location>
        <begin position="44"/>
        <end position="487"/>
    </location>
</feature>
<feature type="compositionally biased region" description="Polar residues" evidence="5">
    <location>
        <begin position="10"/>
        <end position="20"/>
    </location>
</feature>
<feature type="transmembrane region" description="Helical" evidence="6">
    <location>
        <begin position="123"/>
        <end position="142"/>
    </location>
</feature>
<dbReference type="STRING" id="121845.A0A3Q0J4Y3"/>
<gene>
    <name evidence="9" type="primary">LOC103512513</name>
</gene>
<feature type="transmembrane region" description="Helical" evidence="6">
    <location>
        <begin position="853"/>
        <end position="871"/>
    </location>
</feature>
<feature type="transmembrane region" description="Helical" evidence="6">
    <location>
        <begin position="632"/>
        <end position="650"/>
    </location>
</feature>
<feature type="transmembrane region" description="Helical" evidence="6">
    <location>
        <begin position="96"/>
        <end position="116"/>
    </location>
</feature>
<dbReference type="SUPFAM" id="SSF103473">
    <property type="entry name" value="MFS general substrate transporter"/>
    <property type="match status" value="2"/>
</dbReference>
<feature type="transmembrane region" description="Helical" evidence="6">
    <location>
        <begin position="432"/>
        <end position="453"/>
    </location>
</feature>
<evidence type="ECO:0000313" key="8">
    <source>
        <dbReference type="Proteomes" id="UP000079169"/>
    </source>
</evidence>
<dbReference type="GO" id="GO:0016020">
    <property type="term" value="C:membrane"/>
    <property type="evidence" value="ECO:0007669"/>
    <property type="project" value="UniProtKB-SubCell"/>
</dbReference>
<keyword evidence="8" id="KW-1185">Reference proteome</keyword>
<feature type="region of interest" description="Disordered" evidence="5">
    <location>
        <begin position="1"/>
        <end position="25"/>
    </location>
</feature>
<feature type="transmembrane region" description="Helical" evidence="6">
    <location>
        <begin position="44"/>
        <end position="63"/>
    </location>
</feature>
<dbReference type="InterPro" id="IPR050549">
    <property type="entry name" value="MFS_Trehalose_Transporter"/>
</dbReference>
<keyword evidence="4 6" id="KW-0472">Membrane</keyword>
<dbReference type="PROSITE" id="PS50850">
    <property type="entry name" value="MFS"/>
    <property type="match status" value="2"/>
</dbReference>
<dbReference type="PANTHER" id="PTHR48021">
    <property type="match status" value="1"/>
</dbReference>
<evidence type="ECO:0000256" key="4">
    <source>
        <dbReference type="ARBA" id="ARBA00023136"/>
    </source>
</evidence>
<feature type="transmembrane region" description="Helical" evidence="6">
    <location>
        <begin position="691"/>
        <end position="713"/>
    </location>
</feature>
<dbReference type="GO" id="GO:0022857">
    <property type="term" value="F:transmembrane transporter activity"/>
    <property type="evidence" value="ECO:0007669"/>
    <property type="project" value="InterPro"/>
</dbReference>
<evidence type="ECO:0000256" key="2">
    <source>
        <dbReference type="ARBA" id="ARBA00022692"/>
    </source>
</evidence>
<dbReference type="Pfam" id="PF00083">
    <property type="entry name" value="Sugar_tr"/>
    <property type="match status" value="2"/>
</dbReference>
<accession>A0A3Q0J4Y3</accession>
<dbReference type="InterPro" id="IPR020846">
    <property type="entry name" value="MFS_dom"/>
</dbReference>
<dbReference type="PANTHER" id="PTHR48021:SF39">
    <property type="entry name" value="MAJOR FACILITATOR SUPERFAMILY (MFS) PROFILE DOMAIN-CONTAINING PROTEIN"/>
    <property type="match status" value="1"/>
</dbReference>
<dbReference type="RefSeq" id="XP_026681765.1">
    <property type="nucleotide sequence ID" value="XM_026825964.1"/>
</dbReference>
<organism evidence="8 9">
    <name type="scientific">Diaphorina citri</name>
    <name type="common">Asian citrus psyllid</name>
    <dbReference type="NCBI Taxonomy" id="121845"/>
    <lineage>
        <taxon>Eukaryota</taxon>
        <taxon>Metazoa</taxon>
        <taxon>Ecdysozoa</taxon>
        <taxon>Arthropoda</taxon>
        <taxon>Hexapoda</taxon>
        <taxon>Insecta</taxon>
        <taxon>Pterygota</taxon>
        <taxon>Neoptera</taxon>
        <taxon>Paraneoptera</taxon>
        <taxon>Hemiptera</taxon>
        <taxon>Sternorrhyncha</taxon>
        <taxon>Psylloidea</taxon>
        <taxon>Psyllidae</taxon>
        <taxon>Diaphorininae</taxon>
        <taxon>Diaphorina</taxon>
    </lineage>
</organism>
<evidence type="ECO:0000259" key="7">
    <source>
        <dbReference type="PROSITE" id="PS50850"/>
    </source>
</evidence>
<feature type="domain" description="Major facilitator superfamily (MFS) profile" evidence="7">
    <location>
        <begin position="553"/>
        <end position="999"/>
    </location>
</feature>
<keyword evidence="2 6" id="KW-0812">Transmembrane</keyword>
<feature type="transmembrane region" description="Helical" evidence="6">
    <location>
        <begin position="944"/>
        <end position="965"/>
    </location>
</feature>
<dbReference type="PaxDb" id="121845-A0A3Q0J4Y3"/>
<dbReference type="Proteomes" id="UP000079169">
    <property type="component" value="Unplaced"/>
</dbReference>
<feature type="transmembrane region" description="Helical" evidence="6">
    <location>
        <begin position="816"/>
        <end position="833"/>
    </location>
</feature>
<dbReference type="InterPro" id="IPR005828">
    <property type="entry name" value="MFS_sugar_transport-like"/>
</dbReference>
<name>A0A3Q0J4Y3_DIACI</name>
<dbReference type="FunFam" id="1.20.1250.20:FF:000249">
    <property type="entry name" value="facilitated trehalose transporter Tret1"/>
    <property type="match status" value="2"/>
</dbReference>
<evidence type="ECO:0000256" key="3">
    <source>
        <dbReference type="ARBA" id="ARBA00022989"/>
    </source>
</evidence>
<dbReference type="Gene3D" id="1.20.1250.20">
    <property type="entry name" value="MFS general substrate transporter like domains"/>
    <property type="match status" value="2"/>
</dbReference>
<feature type="transmembrane region" description="Helical" evidence="6">
    <location>
        <begin position="911"/>
        <end position="932"/>
    </location>
</feature>
<feature type="transmembrane region" description="Helical" evidence="6">
    <location>
        <begin position="341"/>
        <end position="359"/>
    </location>
</feature>
<feature type="transmembrane region" description="Helical" evidence="6">
    <location>
        <begin position="371"/>
        <end position="393"/>
    </location>
</feature>
<feature type="transmembrane region" description="Helical" evidence="6">
    <location>
        <begin position="977"/>
        <end position="995"/>
    </location>
</feature>
<dbReference type="KEGG" id="dci:103512513"/>
<feature type="transmembrane region" description="Helical" evidence="6">
    <location>
        <begin position="465"/>
        <end position="483"/>
    </location>
</feature>
<feature type="transmembrane region" description="Helical" evidence="6">
    <location>
        <begin position="656"/>
        <end position="679"/>
    </location>
</feature>